<protein>
    <submittedName>
        <fullName evidence="3">Uncharacterized protein</fullName>
    </submittedName>
</protein>
<gene>
    <name evidence="3" type="ORF">F8O05_06740</name>
</gene>
<evidence type="ECO:0000313" key="3">
    <source>
        <dbReference type="EMBL" id="KAB1643569.1"/>
    </source>
</evidence>
<keyword evidence="2" id="KW-0472">Membrane</keyword>
<organism evidence="3 4">
    <name type="scientific">Gulosibacter chungangensis</name>
    <dbReference type="NCBI Taxonomy" id="979746"/>
    <lineage>
        <taxon>Bacteria</taxon>
        <taxon>Bacillati</taxon>
        <taxon>Actinomycetota</taxon>
        <taxon>Actinomycetes</taxon>
        <taxon>Micrococcales</taxon>
        <taxon>Microbacteriaceae</taxon>
        <taxon>Gulosibacter</taxon>
    </lineage>
</organism>
<dbReference type="AlphaFoldDB" id="A0A7J5BDA5"/>
<dbReference type="OrthoDB" id="5122182at2"/>
<evidence type="ECO:0000256" key="2">
    <source>
        <dbReference type="SAM" id="Phobius"/>
    </source>
</evidence>
<sequence>MTYDPNAGNQNPWGQKPGDPNNPGNAYGQNQYGQNQYGQDSYGQDSYGQQAQYGQDSYGQQGGDQYGQQNQSGSGQSGAAGEYGSYGASQSGSYGDQGYSGSGDYPQNQTVYGDSGQGYGQDASQQQSYGYGQDASQSSSGYGQSGYGQSGYGQGGYGQSGAGDYGESGAYGQSGGYNQGAGYGQRGYDQNAGYGAGGGAGAYAPAAAGPTQPKKGKGLLIGLIAGGVVALLVVVGLIWEFAGRGGAGNTYVALFEEQGIEINGEQAEGDLKGSFGGGSYVFESLGGEFSKVEVAGPELVANDIPYDITYTLLGAPSNGEGTVDRVRVDVDVPADAIMDVFFNESEASEFEGMDVQLTSDGLSMSMEQYGSTMEMTMQISAVEGWMVMEITSMTVDGVDYLEEFGAETKEQIDPCEDTDYESYVTEAQVDEEGMHFQWEVDDVATSYLAMTTCMS</sequence>
<comment type="caution">
    <text evidence="3">The sequence shown here is derived from an EMBL/GenBank/DDBJ whole genome shotgun (WGS) entry which is preliminary data.</text>
</comment>
<feature type="region of interest" description="Disordered" evidence="1">
    <location>
        <begin position="1"/>
        <end position="147"/>
    </location>
</feature>
<keyword evidence="4" id="KW-1185">Reference proteome</keyword>
<proteinExistence type="predicted"/>
<dbReference type="Proteomes" id="UP000433493">
    <property type="component" value="Unassembled WGS sequence"/>
</dbReference>
<evidence type="ECO:0000313" key="4">
    <source>
        <dbReference type="Proteomes" id="UP000433493"/>
    </source>
</evidence>
<evidence type="ECO:0000256" key="1">
    <source>
        <dbReference type="SAM" id="MobiDB-lite"/>
    </source>
</evidence>
<feature type="compositionally biased region" description="Low complexity" evidence="1">
    <location>
        <begin position="120"/>
        <end position="142"/>
    </location>
</feature>
<dbReference type="EMBL" id="WBKB01000003">
    <property type="protein sequence ID" value="KAB1643569.1"/>
    <property type="molecule type" value="Genomic_DNA"/>
</dbReference>
<name>A0A7J5BDA5_9MICO</name>
<feature type="compositionally biased region" description="Low complexity" evidence="1">
    <location>
        <begin position="66"/>
        <end position="105"/>
    </location>
</feature>
<feature type="compositionally biased region" description="Low complexity" evidence="1">
    <location>
        <begin position="21"/>
        <end position="59"/>
    </location>
</feature>
<dbReference type="RefSeq" id="WP_158051984.1">
    <property type="nucleotide sequence ID" value="NZ_WBKB01000003.1"/>
</dbReference>
<feature type="transmembrane region" description="Helical" evidence="2">
    <location>
        <begin position="219"/>
        <end position="239"/>
    </location>
</feature>
<keyword evidence="2" id="KW-1133">Transmembrane helix</keyword>
<reference evidence="3 4" key="1">
    <citation type="submission" date="2019-09" db="EMBL/GenBank/DDBJ databases">
        <title>Phylogeny of genus Pseudoclavibacter and closely related genus.</title>
        <authorList>
            <person name="Li Y."/>
        </authorList>
    </citation>
    <scope>NUCLEOTIDE SEQUENCE [LARGE SCALE GENOMIC DNA]</scope>
    <source>
        <strain evidence="3 4">KCTC 13959</strain>
    </source>
</reference>
<keyword evidence="2" id="KW-0812">Transmembrane</keyword>
<accession>A0A7J5BDA5</accession>